<dbReference type="EMBL" id="QPJD01000009">
    <property type="protein sequence ID" value="RCW46575.1"/>
    <property type="molecule type" value="Genomic_DNA"/>
</dbReference>
<dbReference type="PANTHER" id="PTHR40037">
    <property type="entry name" value="PHOSPHOESTERASE YJCG-RELATED"/>
    <property type="match status" value="1"/>
</dbReference>
<protein>
    <recommendedName>
        <fullName evidence="2">Putative phosphoesterase DFP97_109222</fullName>
        <ecNumber evidence="2">3.1.-.-</ecNumber>
    </recommendedName>
</protein>
<dbReference type="Proteomes" id="UP000252415">
    <property type="component" value="Unassembled WGS sequence"/>
</dbReference>
<dbReference type="PANTHER" id="PTHR40037:SF1">
    <property type="entry name" value="PHOSPHOESTERASE SAOUHSC_00951-RELATED"/>
    <property type="match status" value="1"/>
</dbReference>
<dbReference type="Gene3D" id="3.90.1140.10">
    <property type="entry name" value="Cyclic phosphodiesterase"/>
    <property type="match status" value="1"/>
</dbReference>
<evidence type="ECO:0000313" key="3">
    <source>
        <dbReference type="EMBL" id="RCW46575.1"/>
    </source>
</evidence>
<proteinExistence type="inferred from homology"/>
<comment type="similarity">
    <text evidence="2">Belongs to the 2H phosphoesterase superfamily. YjcG family.</text>
</comment>
<name>A0A368W3H5_9BACL</name>
<dbReference type="RefSeq" id="WP_114381212.1">
    <property type="nucleotide sequence ID" value="NZ_QPJD01000009.1"/>
</dbReference>
<feature type="short sequence motif" description="HXTX 1" evidence="2">
    <location>
        <begin position="34"/>
        <end position="37"/>
    </location>
</feature>
<dbReference type="NCBIfam" id="NF010223">
    <property type="entry name" value="PRK13679.1"/>
    <property type="match status" value="1"/>
</dbReference>
<dbReference type="HAMAP" id="MF_01444">
    <property type="entry name" value="2H_phosphoesterase_YjcG"/>
    <property type="match status" value="1"/>
</dbReference>
<dbReference type="Pfam" id="PF13563">
    <property type="entry name" value="2_5_RNA_ligase2"/>
    <property type="match status" value="1"/>
</dbReference>
<gene>
    <name evidence="3" type="ORF">DFP97_109222</name>
</gene>
<sequence length="170" mass="19611">MLYGIAVFPEKHVQDIAGSWRLRHDPHFCFIPAHMTVREQEEWSDEQLQIAIAHLEQVTTSLPPFSVLFNRVSTFYPVNHVLYLALQDTTPMQKLHEAVCSGPLTNHEPKYVYTPHVTIGQNMSADELHDLYGNLRMNSFNLTSVIDRLHLLYQTENGSWTAYQSFVLRG</sequence>
<dbReference type="InterPro" id="IPR009097">
    <property type="entry name" value="Cyclic_Pdiesterase"/>
</dbReference>
<dbReference type="EC" id="3.1.-.-" evidence="2"/>
<dbReference type="GO" id="GO:0016874">
    <property type="term" value="F:ligase activity"/>
    <property type="evidence" value="ECO:0007669"/>
    <property type="project" value="UniProtKB-KW"/>
</dbReference>
<keyword evidence="3" id="KW-0436">Ligase</keyword>
<evidence type="ECO:0000313" key="4">
    <source>
        <dbReference type="Proteomes" id="UP000252415"/>
    </source>
</evidence>
<dbReference type="InterPro" id="IPR022932">
    <property type="entry name" value="YjcG"/>
</dbReference>
<dbReference type="AlphaFoldDB" id="A0A368W3H5"/>
<feature type="short sequence motif" description="HXTX 2" evidence="2">
    <location>
        <begin position="116"/>
        <end position="119"/>
    </location>
</feature>
<evidence type="ECO:0000256" key="2">
    <source>
        <dbReference type="HAMAP-Rule" id="MF_01444"/>
    </source>
</evidence>
<organism evidence="3 4">
    <name type="scientific">Paenibacillus prosopidis</name>
    <dbReference type="NCBI Taxonomy" id="630520"/>
    <lineage>
        <taxon>Bacteria</taxon>
        <taxon>Bacillati</taxon>
        <taxon>Bacillota</taxon>
        <taxon>Bacilli</taxon>
        <taxon>Bacillales</taxon>
        <taxon>Paenibacillaceae</taxon>
        <taxon>Paenibacillus</taxon>
    </lineage>
</organism>
<dbReference type="SUPFAM" id="SSF55144">
    <property type="entry name" value="LigT-like"/>
    <property type="match status" value="1"/>
</dbReference>
<evidence type="ECO:0000256" key="1">
    <source>
        <dbReference type="ARBA" id="ARBA00022801"/>
    </source>
</evidence>
<accession>A0A368W3H5</accession>
<dbReference type="InterPro" id="IPR050580">
    <property type="entry name" value="2H_phosphoesterase_YjcG-like"/>
</dbReference>
<reference evidence="3 4" key="1">
    <citation type="submission" date="2018-07" db="EMBL/GenBank/DDBJ databases">
        <title>Genomic Encyclopedia of Type Strains, Phase III (KMG-III): the genomes of soil and plant-associated and newly described type strains.</title>
        <authorList>
            <person name="Whitman W."/>
        </authorList>
    </citation>
    <scope>NUCLEOTIDE SEQUENCE [LARGE SCALE GENOMIC DNA]</scope>
    <source>
        <strain evidence="3 4">CECT 7506</strain>
    </source>
</reference>
<feature type="active site" description="Proton acceptor" evidence="2">
    <location>
        <position position="116"/>
    </location>
</feature>
<keyword evidence="1 2" id="KW-0378">Hydrolase</keyword>
<dbReference type="GO" id="GO:0016788">
    <property type="term" value="F:hydrolase activity, acting on ester bonds"/>
    <property type="evidence" value="ECO:0007669"/>
    <property type="project" value="UniProtKB-UniRule"/>
</dbReference>
<comment type="caution">
    <text evidence="3">The sequence shown here is derived from an EMBL/GenBank/DDBJ whole genome shotgun (WGS) entry which is preliminary data.</text>
</comment>
<dbReference type="OrthoDB" id="1524661at2"/>
<keyword evidence="4" id="KW-1185">Reference proteome</keyword>
<feature type="active site" description="Proton donor" evidence="2">
    <location>
        <position position="34"/>
    </location>
</feature>